<dbReference type="Proteomes" id="UP001356427">
    <property type="component" value="Unassembled WGS sequence"/>
</dbReference>
<feature type="compositionally biased region" description="Polar residues" evidence="1">
    <location>
        <begin position="227"/>
        <end position="236"/>
    </location>
</feature>
<proteinExistence type="predicted"/>
<feature type="region of interest" description="Disordered" evidence="1">
    <location>
        <begin position="127"/>
        <end position="146"/>
    </location>
</feature>
<name>A0AAN8LKI8_9TELE</name>
<reference evidence="2 3" key="1">
    <citation type="submission" date="2021-04" db="EMBL/GenBank/DDBJ databases">
        <authorList>
            <person name="De Guttry C."/>
            <person name="Zahm M."/>
            <person name="Klopp C."/>
            <person name="Cabau C."/>
            <person name="Louis A."/>
            <person name="Berthelot C."/>
            <person name="Parey E."/>
            <person name="Roest Crollius H."/>
            <person name="Montfort J."/>
            <person name="Robinson-Rechavi M."/>
            <person name="Bucao C."/>
            <person name="Bouchez O."/>
            <person name="Gislard M."/>
            <person name="Lluch J."/>
            <person name="Milhes M."/>
            <person name="Lampietro C."/>
            <person name="Lopez Roques C."/>
            <person name="Donnadieu C."/>
            <person name="Braasch I."/>
            <person name="Desvignes T."/>
            <person name="Postlethwait J."/>
            <person name="Bobe J."/>
            <person name="Wedekind C."/>
            <person name="Guiguen Y."/>
        </authorList>
    </citation>
    <scope>NUCLEOTIDE SEQUENCE [LARGE SCALE GENOMIC DNA]</scope>
    <source>
        <strain evidence="2">Cs_M1</strain>
        <tissue evidence="2">Blood</tissue>
    </source>
</reference>
<comment type="caution">
    <text evidence="2">The sequence shown here is derived from an EMBL/GenBank/DDBJ whole genome shotgun (WGS) entry which is preliminary data.</text>
</comment>
<dbReference type="EMBL" id="JAGTTL010000014">
    <property type="protein sequence ID" value="KAK6313380.1"/>
    <property type="molecule type" value="Genomic_DNA"/>
</dbReference>
<protein>
    <submittedName>
        <fullName evidence="2">Uncharacterized protein</fullName>
    </submittedName>
</protein>
<dbReference type="AlphaFoldDB" id="A0AAN8LKI8"/>
<accession>A0AAN8LKI8</accession>
<keyword evidence="3" id="KW-1185">Reference proteome</keyword>
<organism evidence="2 3">
    <name type="scientific">Coregonus suidteri</name>
    <dbReference type="NCBI Taxonomy" id="861788"/>
    <lineage>
        <taxon>Eukaryota</taxon>
        <taxon>Metazoa</taxon>
        <taxon>Chordata</taxon>
        <taxon>Craniata</taxon>
        <taxon>Vertebrata</taxon>
        <taxon>Euteleostomi</taxon>
        <taxon>Actinopterygii</taxon>
        <taxon>Neopterygii</taxon>
        <taxon>Teleostei</taxon>
        <taxon>Protacanthopterygii</taxon>
        <taxon>Salmoniformes</taxon>
        <taxon>Salmonidae</taxon>
        <taxon>Coregoninae</taxon>
        <taxon>Coregonus</taxon>
    </lineage>
</organism>
<evidence type="ECO:0000313" key="2">
    <source>
        <dbReference type="EMBL" id="KAK6313380.1"/>
    </source>
</evidence>
<evidence type="ECO:0000313" key="3">
    <source>
        <dbReference type="Proteomes" id="UP001356427"/>
    </source>
</evidence>
<sequence length="312" mass="35064">MAPGSTRKLCPSCKTSIGVASKKCKFCGAKIQLKVKLEAQKMKATDEWANKTMKHGRYTTLINAANKLVHRFHKIGVYPLLLLSKRKKDNIWSSTALCPHSGMMNQTSMAAIQRFYEVIVKEAINTHAPTPQPSNTPPVAAQELSDTVAPQETDFILTQVEPPISPTTQETSYTPILNQVEPPITPTTQETSYTILNQVEPPIIPTAQETSYTQTEPKKTGRKSCHSQKNLQPAEQDTVNPIQLRPRKRKYDYMQKECPVHPGQTIFPILEILANRTSKEGQEQKVRWKPCSGCGKKWDDDWIKAVDWVSPV</sequence>
<evidence type="ECO:0000256" key="1">
    <source>
        <dbReference type="SAM" id="MobiDB-lite"/>
    </source>
</evidence>
<feature type="region of interest" description="Disordered" evidence="1">
    <location>
        <begin position="200"/>
        <end position="236"/>
    </location>
</feature>
<gene>
    <name evidence="2" type="ORF">J4Q44_G00167270</name>
</gene>